<evidence type="ECO:0000313" key="1">
    <source>
        <dbReference type="EMBL" id="ROT43393.1"/>
    </source>
</evidence>
<evidence type="ECO:0000313" key="2">
    <source>
        <dbReference type="Proteomes" id="UP000272025"/>
    </source>
</evidence>
<proteinExistence type="predicted"/>
<reference evidence="1 2" key="1">
    <citation type="journal article" date="2018" name="Mol. Ecol.">
        <title>The obligate alkalophilic soda-lake fungus Sodiomyces alkalinus has shifted to a protein diet.</title>
        <authorList>
            <person name="Grum-Grzhimaylo A.A."/>
            <person name="Falkoski D.L."/>
            <person name="van den Heuvel J."/>
            <person name="Valero-Jimenez C.A."/>
            <person name="Min B."/>
            <person name="Choi I.G."/>
            <person name="Lipzen A."/>
            <person name="Daum C.G."/>
            <person name="Aanen D.K."/>
            <person name="Tsang A."/>
            <person name="Henrissat B."/>
            <person name="Bilanenko E.N."/>
            <person name="de Vries R.P."/>
            <person name="van Kan J.A.L."/>
            <person name="Grigoriev I.V."/>
            <person name="Debets A.J.M."/>
        </authorList>
    </citation>
    <scope>NUCLEOTIDE SEQUENCE [LARGE SCALE GENOMIC DNA]</scope>
    <source>
        <strain evidence="1 2">F11</strain>
    </source>
</reference>
<gene>
    <name evidence="1" type="ORF">SODALDRAFT_355598</name>
</gene>
<dbReference type="EMBL" id="ML119051">
    <property type="protein sequence ID" value="ROT43393.1"/>
    <property type="molecule type" value="Genomic_DNA"/>
</dbReference>
<protein>
    <submittedName>
        <fullName evidence="1">Uncharacterized protein</fullName>
    </submittedName>
</protein>
<dbReference type="GeneID" id="39582306"/>
<dbReference type="RefSeq" id="XP_028471199.1">
    <property type="nucleotide sequence ID" value="XM_028613828.1"/>
</dbReference>
<sequence>METLTSNPCKVTVDKLKNALQLVLVYPHGSPFHNTMVSQLRTTIFLISHRS</sequence>
<keyword evidence="2" id="KW-1185">Reference proteome</keyword>
<dbReference type="AlphaFoldDB" id="A0A3N2Q9F4"/>
<dbReference type="Proteomes" id="UP000272025">
    <property type="component" value="Unassembled WGS sequence"/>
</dbReference>
<accession>A0A3N2Q9F4</accession>
<organism evidence="1 2">
    <name type="scientific">Sodiomyces alkalinus (strain CBS 110278 / VKM F-3762 / F11)</name>
    <name type="common">Alkaliphilic filamentous fungus</name>
    <dbReference type="NCBI Taxonomy" id="1314773"/>
    <lineage>
        <taxon>Eukaryota</taxon>
        <taxon>Fungi</taxon>
        <taxon>Dikarya</taxon>
        <taxon>Ascomycota</taxon>
        <taxon>Pezizomycotina</taxon>
        <taxon>Sordariomycetes</taxon>
        <taxon>Hypocreomycetidae</taxon>
        <taxon>Glomerellales</taxon>
        <taxon>Plectosphaerellaceae</taxon>
        <taxon>Sodiomyces</taxon>
    </lineage>
</organism>
<name>A0A3N2Q9F4_SODAK</name>